<evidence type="ECO:0000313" key="3">
    <source>
        <dbReference type="Proteomes" id="UP000222117"/>
    </source>
</evidence>
<protein>
    <submittedName>
        <fullName evidence="2">Baseplate hub</fullName>
    </submittedName>
</protein>
<evidence type="ECO:0000259" key="1">
    <source>
        <dbReference type="Pfam" id="PF09097"/>
    </source>
</evidence>
<dbReference type="SUPFAM" id="SSF69279">
    <property type="entry name" value="Phage tail proteins"/>
    <property type="match status" value="1"/>
</dbReference>
<gene>
    <name evidence="2" type="ORF">CPT_Miro102</name>
</gene>
<dbReference type="Proteomes" id="UP000222117">
    <property type="component" value="Segment"/>
</dbReference>
<reference evidence="2 3" key="1">
    <citation type="journal article" date="2015" name="Genome Announc.">
        <title>Complete Genome Sequence of Klebsiella pneumoniae Carbapenemase-Producing K. pneumoniae Myophage Miro.</title>
        <authorList>
            <person name="Mijalis E.M."/>
            <person name="Lessor L.E."/>
            <person name="Cahill J.L."/>
            <person name="Rasche E.S."/>
            <person name="Kuty Everett G.F."/>
        </authorList>
    </citation>
    <scope>NUCLEOTIDE SEQUENCE [LARGE SCALE GENOMIC DNA]</scope>
</reference>
<dbReference type="Gene3D" id="2.40.10.10">
    <property type="entry name" value="Trypsin-like serine proteases"/>
    <property type="match status" value="1"/>
</dbReference>
<dbReference type="EMBL" id="KT001919">
    <property type="protein sequence ID" value="AKU44686.1"/>
    <property type="molecule type" value="Genomic_DNA"/>
</dbReference>
<dbReference type="Gene3D" id="3.55.50.20">
    <property type="match status" value="1"/>
</dbReference>
<dbReference type="InterPro" id="IPR015181">
    <property type="entry name" value="Phage_T4_Gp27_N"/>
</dbReference>
<proteinExistence type="predicted"/>
<accession>A0A0K1LQ38</accession>
<dbReference type="Pfam" id="PF09097">
    <property type="entry name" value="Phage-tail_1"/>
    <property type="match status" value="1"/>
</dbReference>
<evidence type="ECO:0000313" key="2">
    <source>
        <dbReference type="EMBL" id="AKU44686.1"/>
    </source>
</evidence>
<sequence length="369" mass="42026">MAEKIVNRVTSIKLYTSYEKYIDNAYTELLPALVSFSEKTMINGSSETLMQIYDAQLIYQQLIQPIIQVSFQYNGTQEQHYYGLLYSNVDTDDKNRSVLRMNLSPLHKTFRRKFARSFSNNAVQTITECMTALYSKMKLLTPEVVGGNIRIPPGCLNGTYQDIFDYIRDNGQSVVSSDFCYLWEDGSGIFLKSSTDILAQTPIPAYKFNVDNVFVGDTVIFTEAQYITHKDNTTLFKDASFFSLSLTDKKMYGDILADTDTENTWIFTNRNAIYDTNFQNPDSEGKPFQASKMQLLSSYERRIRFDIKQGRLDVKVGTIIEVFGEEYAGKYLIVECVRDVSKDFHLQTLECIQVGEPTSAATTNTTSST</sequence>
<name>A0A0K1LQ38_9CAUD</name>
<feature type="domain" description="Bacteriophage T4 Gp27 baseplate hub N-terminal" evidence="1">
    <location>
        <begin position="10"/>
        <end position="189"/>
    </location>
</feature>
<dbReference type="InterPro" id="IPR043504">
    <property type="entry name" value="Peptidase_S1_PA_chymotrypsin"/>
</dbReference>
<dbReference type="InterPro" id="IPR043085">
    <property type="entry name" value="Gp27_dom2"/>
</dbReference>
<organism evidence="2 3">
    <name type="scientific">Klebsiella phage Miro</name>
    <dbReference type="NCBI Taxonomy" id="1675608"/>
    <lineage>
        <taxon>Viruses</taxon>
        <taxon>Duplodnaviria</taxon>
        <taxon>Heunggongvirae</taxon>
        <taxon>Uroviricota</taxon>
        <taxon>Caudoviricetes</taxon>
        <taxon>Pantevenvirales</taxon>
        <taxon>Straboviridae</taxon>
        <taxon>Slopekvirus</taxon>
        <taxon>Klebsiella virus Miro</taxon>
    </lineage>
</organism>